<feature type="domain" description="Reverse transcriptase" evidence="1">
    <location>
        <begin position="83"/>
        <end position="341"/>
    </location>
</feature>
<evidence type="ECO:0000313" key="2">
    <source>
        <dbReference type="EMBL" id="KAK4812180.1"/>
    </source>
</evidence>
<dbReference type="Proteomes" id="UP001333110">
    <property type="component" value="Unassembled WGS sequence"/>
</dbReference>
<keyword evidence="3" id="KW-1185">Reference proteome</keyword>
<dbReference type="Pfam" id="PF00078">
    <property type="entry name" value="RVT_1"/>
    <property type="match status" value="1"/>
</dbReference>
<dbReference type="InterPro" id="IPR000477">
    <property type="entry name" value="RT_dom"/>
</dbReference>
<comment type="caution">
    <text evidence="2">The sequence shown here is derived from an EMBL/GenBank/DDBJ whole genome shotgun (WGS) entry which is preliminary data.</text>
</comment>
<dbReference type="SUPFAM" id="SSF56672">
    <property type="entry name" value="DNA/RNA polymerases"/>
    <property type="match status" value="1"/>
</dbReference>
<sequence length="555" mass="63902">MALFSTDFWHLLSDQLSPGIQPPELEDRDREQNKPPIIKEEAVNDLLCHLDTHKSMGPDEIHPRVLRELAEELAKPLSIICQQSWLTGEIPHNWRLANVMPIYKKGWKEDLGNYRSVSLTSVLGKIMEQFILSVLNRHVQANQGIRPSQHGFMKSRSCLTNLISFYNQVTCLVDEGKAVGVIYLDFSKAFDTVSHSILLEKLAAHGLGGCTLHWVKNWLDGRAQRVVVNGVKSSRRPVTSVLGPVLFNIFINDLDEGIECTLSKFADDTKLGESVDLPEGRRALQRDLDRLDRWAEVNCMRFNNAKCRVLRFGHNNPMQHYRLGEQWLESCPVEKDLGVLVHSQLNMSWQCAQVAKKANSILACTRNSVASRSREVIVPLYSALVRPHLEYCVQFWATRYKKDIEVLECVQRRAMKLVKDLENKFYEERLRELVVFNLEKRRLRGDLVALYNYLKGGCSEVGVGLFSQVTSNRTRGNGLKLHQERFRLDIRKNVFTERVVKHWNRLPREVVESPSLEEYKNWCREGEAPLTLRRVAFLLGHCRQLLEREAPARKS</sequence>
<proteinExistence type="predicted"/>
<dbReference type="AlphaFoldDB" id="A0AAN7RQM5"/>
<organism evidence="2 3">
    <name type="scientific">Mycteria americana</name>
    <name type="common">Wood stork</name>
    <dbReference type="NCBI Taxonomy" id="33587"/>
    <lineage>
        <taxon>Eukaryota</taxon>
        <taxon>Metazoa</taxon>
        <taxon>Chordata</taxon>
        <taxon>Craniata</taxon>
        <taxon>Vertebrata</taxon>
        <taxon>Euteleostomi</taxon>
        <taxon>Archelosauria</taxon>
        <taxon>Archosauria</taxon>
        <taxon>Dinosauria</taxon>
        <taxon>Saurischia</taxon>
        <taxon>Theropoda</taxon>
        <taxon>Coelurosauria</taxon>
        <taxon>Aves</taxon>
        <taxon>Neognathae</taxon>
        <taxon>Neoaves</taxon>
        <taxon>Aequornithes</taxon>
        <taxon>Ciconiiformes</taxon>
        <taxon>Ciconiidae</taxon>
        <taxon>Mycteria</taxon>
    </lineage>
</organism>
<accession>A0AAN7RQM5</accession>
<name>A0AAN7RQM5_MYCAM</name>
<dbReference type="PROSITE" id="PS50878">
    <property type="entry name" value="RT_POL"/>
    <property type="match status" value="1"/>
</dbReference>
<dbReference type="CDD" id="cd01650">
    <property type="entry name" value="RT_nLTR_like"/>
    <property type="match status" value="1"/>
</dbReference>
<evidence type="ECO:0000259" key="1">
    <source>
        <dbReference type="PROSITE" id="PS50878"/>
    </source>
</evidence>
<evidence type="ECO:0000313" key="3">
    <source>
        <dbReference type="Proteomes" id="UP001333110"/>
    </source>
</evidence>
<dbReference type="PANTHER" id="PTHR33332">
    <property type="entry name" value="REVERSE TRANSCRIPTASE DOMAIN-CONTAINING PROTEIN"/>
    <property type="match status" value="1"/>
</dbReference>
<gene>
    <name evidence="2" type="ORF">QYF61_009072</name>
</gene>
<dbReference type="EMBL" id="JAUNZN010000015">
    <property type="protein sequence ID" value="KAK4812180.1"/>
    <property type="molecule type" value="Genomic_DNA"/>
</dbReference>
<dbReference type="InterPro" id="IPR043502">
    <property type="entry name" value="DNA/RNA_pol_sf"/>
</dbReference>
<reference evidence="2 3" key="1">
    <citation type="journal article" date="2023" name="J. Hered.">
        <title>Chromosome-level genome of the wood stork (Mycteria americana) provides insight into avian chromosome evolution.</title>
        <authorList>
            <person name="Flamio R. Jr."/>
            <person name="Ramstad K.M."/>
        </authorList>
    </citation>
    <scope>NUCLEOTIDE SEQUENCE [LARGE SCALE GENOMIC DNA]</scope>
    <source>
        <strain evidence="2">JAX WOST 10</strain>
    </source>
</reference>
<protein>
    <recommendedName>
        <fullName evidence="1">Reverse transcriptase domain-containing protein</fullName>
    </recommendedName>
</protein>